<comment type="caution">
    <text evidence="2">The sequence shown here is derived from an EMBL/GenBank/DDBJ whole genome shotgun (WGS) entry which is preliminary data.</text>
</comment>
<dbReference type="InterPro" id="IPR036291">
    <property type="entry name" value="NAD(P)-bd_dom_sf"/>
</dbReference>
<organism evidence="2 3">
    <name type="scientific">Mycobacterium palustre</name>
    <dbReference type="NCBI Taxonomy" id="153971"/>
    <lineage>
        <taxon>Bacteria</taxon>
        <taxon>Bacillati</taxon>
        <taxon>Actinomycetota</taxon>
        <taxon>Actinomycetes</taxon>
        <taxon>Mycobacteriales</taxon>
        <taxon>Mycobacteriaceae</taxon>
        <taxon>Mycobacterium</taxon>
        <taxon>Mycobacterium simiae complex</taxon>
    </lineage>
</organism>
<dbReference type="PANTHER" id="PTHR43355:SF2">
    <property type="entry name" value="FLAVIN REDUCTASE (NADPH)"/>
    <property type="match status" value="1"/>
</dbReference>
<dbReference type="SUPFAM" id="SSF51735">
    <property type="entry name" value="NAD(P)-binding Rossmann-fold domains"/>
    <property type="match status" value="1"/>
</dbReference>
<dbReference type="OrthoDB" id="3763081at2"/>
<dbReference type="Pfam" id="PF13460">
    <property type="entry name" value="NAD_binding_10"/>
    <property type="match status" value="1"/>
</dbReference>
<gene>
    <name evidence="2" type="ORF">AWC19_15530</name>
</gene>
<evidence type="ECO:0000259" key="1">
    <source>
        <dbReference type="Pfam" id="PF13460"/>
    </source>
</evidence>
<dbReference type="GO" id="GO:0016646">
    <property type="term" value="F:oxidoreductase activity, acting on the CH-NH group of donors, NAD or NADP as acceptor"/>
    <property type="evidence" value="ECO:0007669"/>
    <property type="project" value="TreeGrafter"/>
</dbReference>
<sequence length="219" mass="23477">MERLMHVLLLGATGKVGAPIRDELRERGHEVTAVVRDGSRLPPADASLHHRIGDAFDGAFLDDAAQGTEVVLCSVALRDEAQRDRTPVTLIRRAAHAAGRAGARLIALGGAGSLRTASGVDVVDTPSFPEVAKRESLGFRAALHDLIDDAPEDLVWTMVSPPLAIEFDGPRTASYRTAYDDLIVDEAGASRISAADLAVAVVDEVEKSQYPRRRFTVGY</sequence>
<protein>
    <submittedName>
        <fullName evidence="2">NADH-flavin reductase</fullName>
    </submittedName>
</protein>
<evidence type="ECO:0000313" key="3">
    <source>
        <dbReference type="Proteomes" id="UP000193529"/>
    </source>
</evidence>
<dbReference type="AlphaFoldDB" id="A0A1X1ZBE4"/>
<dbReference type="EMBL" id="LQPJ01000124">
    <property type="protein sequence ID" value="ORW20501.1"/>
    <property type="molecule type" value="Genomic_DNA"/>
</dbReference>
<keyword evidence="3" id="KW-1185">Reference proteome</keyword>
<dbReference type="Gene3D" id="3.40.50.720">
    <property type="entry name" value="NAD(P)-binding Rossmann-like Domain"/>
    <property type="match status" value="1"/>
</dbReference>
<dbReference type="STRING" id="153971.AWC19_15530"/>
<reference evidence="2 3" key="1">
    <citation type="submission" date="2016-01" db="EMBL/GenBank/DDBJ databases">
        <title>The new phylogeny of the genus Mycobacterium.</title>
        <authorList>
            <person name="Tarcisio F."/>
            <person name="Conor M."/>
            <person name="Antonella G."/>
            <person name="Elisabetta G."/>
            <person name="Giulia F.S."/>
            <person name="Sara T."/>
            <person name="Anna F."/>
            <person name="Clotilde B."/>
            <person name="Roberto B."/>
            <person name="Veronica D.S."/>
            <person name="Fabio R."/>
            <person name="Monica P."/>
            <person name="Olivier J."/>
            <person name="Enrico T."/>
            <person name="Nicola S."/>
        </authorList>
    </citation>
    <scope>NUCLEOTIDE SEQUENCE [LARGE SCALE GENOMIC DNA]</scope>
    <source>
        <strain evidence="2 3">DSM 44572</strain>
    </source>
</reference>
<dbReference type="InterPro" id="IPR051606">
    <property type="entry name" value="Polyketide_Oxido-like"/>
</dbReference>
<name>A0A1X1ZBE4_9MYCO</name>
<evidence type="ECO:0000313" key="2">
    <source>
        <dbReference type="EMBL" id="ORW20501.1"/>
    </source>
</evidence>
<proteinExistence type="predicted"/>
<dbReference type="InterPro" id="IPR016040">
    <property type="entry name" value="NAD(P)-bd_dom"/>
</dbReference>
<feature type="domain" description="NAD(P)-binding" evidence="1">
    <location>
        <begin position="11"/>
        <end position="204"/>
    </location>
</feature>
<dbReference type="Proteomes" id="UP000193529">
    <property type="component" value="Unassembled WGS sequence"/>
</dbReference>
<accession>A0A1X1ZBE4</accession>
<dbReference type="PANTHER" id="PTHR43355">
    <property type="entry name" value="FLAVIN REDUCTASE (NADPH)"/>
    <property type="match status" value="1"/>
</dbReference>